<organism evidence="2 3">
    <name type="scientific">Mannheimia cairinae</name>
    <dbReference type="NCBI Taxonomy" id="3025936"/>
    <lineage>
        <taxon>Bacteria</taxon>
        <taxon>Pseudomonadati</taxon>
        <taxon>Pseudomonadota</taxon>
        <taxon>Gammaproteobacteria</taxon>
        <taxon>Pasteurellales</taxon>
        <taxon>Pasteurellaceae</taxon>
        <taxon>Mannheimia</taxon>
    </lineage>
</organism>
<dbReference type="InterPro" id="IPR010093">
    <property type="entry name" value="SinI_DNA-bd"/>
</dbReference>
<keyword evidence="3" id="KW-1185">Reference proteome</keyword>
<protein>
    <submittedName>
        <fullName evidence="2">Helix-turn-helix domain-containing protein</fullName>
    </submittedName>
</protein>
<evidence type="ECO:0000313" key="2">
    <source>
        <dbReference type="EMBL" id="MDD0822894.1"/>
    </source>
</evidence>
<dbReference type="Pfam" id="PF12728">
    <property type="entry name" value="HTH_17"/>
    <property type="match status" value="1"/>
</dbReference>
<evidence type="ECO:0000259" key="1">
    <source>
        <dbReference type="Pfam" id="PF12728"/>
    </source>
</evidence>
<gene>
    <name evidence="2" type="ORF">PTQ27_00170</name>
</gene>
<evidence type="ECO:0000313" key="3">
    <source>
        <dbReference type="Proteomes" id="UP001221909"/>
    </source>
</evidence>
<feature type="domain" description="Helix-turn-helix" evidence="1">
    <location>
        <begin position="8"/>
        <end position="48"/>
    </location>
</feature>
<proteinExistence type="predicted"/>
<dbReference type="RefSeq" id="WP_273748621.1">
    <property type="nucleotide sequence ID" value="NZ_JAQSJE010000001.1"/>
</dbReference>
<dbReference type="EMBL" id="JAQSJE010000001">
    <property type="protein sequence ID" value="MDD0822894.1"/>
    <property type="molecule type" value="Genomic_DNA"/>
</dbReference>
<accession>A0ABT5MN59</accession>
<sequence length="48" mass="5743">MTEHIDYYLSIQDLEKRLRISRSTILRLIESKKLTSIKIGRQLRIPES</sequence>
<dbReference type="Proteomes" id="UP001221909">
    <property type="component" value="Unassembled WGS sequence"/>
</dbReference>
<reference evidence="2 3" key="1">
    <citation type="submission" date="2023-02" db="EMBL/GenBank/DDBJ databases">
        <title>Mannheimia cairiniae sp. nov., a novel species of Mannheimia obtained from moscovy ducks (Cairina moschata) and reclassification of Mannheimia ovis as heterotypic synonym of Mannheimia pernigra.</title>
        <authorList>
            <person name="Christensen H."/>
        </authorList>
    </citation>
    <scope>NUCLEOTIDE SEQUENCE [LARGE SCALE GENOMIC DNA]</scope>
    <source>
        <strain evidence="2 3">AT1</strain>
    </source>
</reference>
<dbReference type="NCBIfam" id="TIGR01764">
    <property type="entry name" value="excise"/>
    <property type="match status" value="1"/>
</dbReference>
<name>A0ABT5MN59_9PAST</name>
<comment type="caution">
    <text evidence="2">The sequence shown here is derived from an EMBL/GenBank/DDBJ whole genome shotgun (WGS) entry which is preliminary data.</text>
</comment>
<dbReference type="InterPro" id="IPR041657">
    <property type="entry name" value="HTH_17"/>
</dbReference>